<name>A0AAW2CKU1_9ROSI</name>
<evidence type="ECO:0000313" key="2">
    <source>
        <dbReference type="EMBL" id="KAK9998152.1"/>
    </source>
</evidence>
<protein>
    <submittedName>
        <fullName evidence="2">Uncharacterized protein</fullName>
    </submittedName>
</protein>
<comment type="caution">
    <text evidence="2">The sequence shown here is derived from an EMBL/GenBank/DDBJ whole genome shotgun (WGS) entry which is preliminary data.</text>
</comment>
<feature type="region of interest" description="Disordered" evidence="1">
    <location>
        <begin position="36"/>
        <end position="67"/>
    </location>
</feature>
<reference evidence="2 3" key="1">
    <citation type="submission" date="2024-01" db="EMBL/GenBank/DDBJ databases">
        <title>A telomere-to-telomere, gap-free genome of sweet tea (Lithocarpus litseifolius).</title>
        <authorList>
            <person name="Zhou J."/>
        </authorList>
    </citation>
    <scope>NUCLEOTIDE SEQUENCE [LARGE SCALE GENOMIC DNA]</scope>
    <source>
        <strain evidence="2">Zhou-2022a</strain>
        <tissue evidence="2">Leaf</tissue>
    </source>
</reference>
<keyword evidence="3" id="KW-1185">Reference proteome</keyword>
<dbReference type="Proteomes" id="UP001459277">
    <property type="component" value="Unassembled WGS sequence"/>
</dbReference>
<evidence type="ECO:0000256" key="1">
    <source>
        <dbReference type="SAM" id="MobiDB-lite"/>
    </source>
</evidence>
<gene>
    <name evidence="2" type="ORF">SO802_017755</name>
</gene>
<accession>A0AAW2CKU1</accession>
<feature type="compositionally biased region" description="Polar residues" evidence="1">
    <location>
        <begin position="54"/>
        <end position="63"/>
    </location>
</feature>
<dbReference type="EMBL" id="JAZDWU010000006">
    <property type="protein sequence ID" value="KAK9998152.1"/>
    <property type="molecule type" value="Genomic_DNA"/>
</dbReference>
<sequence>MTTRFSKQKLAEAHEKKARSALVSGLLARKRLKVGNASKDDPVVTPPFAHSLAKHSTSPTSSLEVIASTEEGTEKKKALGESLFISRKLLDFEKGVAIAEPVVKSLSAENEALKNKVAILDVKAEKDKEPMTTLEKSLQEFKEFDSYSDDLCEYYVEGFELFRKWMVMHHSNLDLSNLVMGEVEKELLANRSSKVTAKNVMEETTTIADVMERDMTIAPADQAS</sequence>
<evidence type="ECO:0000313" key="3">
    <source>
        <dbReference type="Proteomes" id="UP001459277"/>
    </source>
</evidence>
<dbReference type="AlphaFoldDB" id="A0AAW2CKU1"/>
<organism evidence="2 3">
    <name type="scientific">Lithocarpus litseifolius</name>
    <dbReference type="NCBI Taxonomy" id="425828"/>
    <lineage>
        <taxon>Eukaryota</taxon>
        <taxon>Viridiplantae</taxon>
        <taxon>Streptophyta</taxon>
        <taxon>Embryophyta</taxon>
        <taxon>Tracheophyta</taxon>
        <taxon>Spermatophyta</taxon>
        <taxon>Magnoliopsida</taxon>
        <taxon>eudicotyledons</taxon>
        <taxon>Gunneridae</taxon>
        <taxon>Pentapetalae</taxon>
        <taxon>rosids</taxon>
        <taxon>fabids</taxon>
        <taxon>Fagales</taxon>
        <taxon>Fagaceae</taxon>
        <taxon>Lithocarpus</taxon>
    </lineage>
</organism>
<proteinExistence type="predicted"/>